<dbReference type="InterPro" id="IPR052954">
    <property type="entry name" value="GPCR-Ligand_Int"/>
</dbReference>
<gene>
    <name evidence="7" type="ORF">BaRGS_00014912</name>
</gene>
<organism evidence="7 8">
    <name type="scientific">Batillaria attramentaria</name>
    <dbReference type="NCBI Taxonomy" id="370345"/>
    <lineage>
        <taxon>Eukaryota</taxon>
        <taxon>Metazoa</taxon>
        <taxon>Spiralia</taxon>
        <taxon>Lophotrochozoa</taxon>
        <taxon>Mollusca</taxon>
        <taxon>Gastropoda</taxon>
        <taxon>Caenogastropoda</taxon>
        <taxon>Sorbeoconcha</taxon>
        <taxon>Cerithioidea</taxon>
        <taxon>Batillariidae</taxon>
        <taxon>Batillaria</taxon>
    </lineage>
</organism>
<dbReference type="InterPro" id="IPR000276">
    <property type="entry name" value="GPCR_Rhodpsn"/>
</dbReference>
<name>A0ABD0L3C6_9CAEN</name>
<sequence length="382" mass="43392">DLHAVYNSVLLNTTMANMTTSGSSNSSLVGTGDELDTSGAQFWLHGVVGNILAVFGLFGNALSIVVLCNRRMRSSTSYYLISLAVYDNFILLSMVFFFNLPAISEHTSAIQDYNNNFQHVIPFAYPLSLAAQMGSIYTCVAFTIERFIAVCRPLHAANTCTKSRAKRAILLIFLWSMLYNVPRYFHYEIQSVYDNETGQHVARMTESEFGRDEVFQHVYIIYFQLFFMFLLPFLIILVLNTALVRAIKRSFHQRQEMSTSATREHNLTVMLVAVIIVFLVCQFPTIVDNILVAIVGYERHGGKASFVLFYYFCTFMVTINSSINFILYCLFGKKFRMVLCHILGLRKGGSQENQYRSTIFQSRANGTRLTTNCGTYDMEVSL</sequence>
<keyword evidence="2 5" id="KW-0812">Transmembrane</keyword>
<accession>A0ABD0L3C6</accession>
<reference evidence="7 8" key="1">
    <citation type="journal article" date="2023" name="Sci. Data">
        <title>Genome assembly of the Korean intertidal mud-creeper Batillaria attramentaria.</title>
        <authorList>
            <person name="Patra A.K."/>
            <person name="Ho P.T."/>
            <person name="Jun S."/>
            <person name="Lee S.J."/>
            <person name="Kim Y."/>
            <person name="Won Y.J."/>
        </authorList>
    </citation>
    <scope>NUCLEOTIDE SEQUENCE [LARGE SCALE GENOMIC DNA]</scope>
    <source>
        <strain evidence="7">Wonlab-2016</strain>
    </source>
</reference>
<feature type="transmembrane region" description="Helical" evidence="5">
    <location>
        <begin position="307"/>
        <end position="331"/>
    </location>
</feature>
<comment type="subcellular location">
    <subcellularLocation>
        <location evidence="1">Membrane</location>
    </subcellularLocation>
</comment>
<dbReference type="PANTHER" id="PTHR46641">
    <property type="entry name" value="FMRFAMIDE RECEPTOR-RELATED"/>
    <property type="match status" value="1"/>
</dbReference>
<dbReference type="EMBL" id="JACVVK020000089">
    <property type="protein sequence ID" value="KAK7493771.1"/>
    <property type="molecule type" value="Genomic_DNA"/>
</dbReference>
<keyword evidence="8" id="KW-1185">Reference proteome</keyword>
<protein>
    <recommendedName>
        <fullName evidence="6">G-protein coupled receptors family 1 profile domain-containing protein</fullName>
    </recommendedName>
</protein>
<evidence type="ECO:0000259" key="6">
    <source>
        <dbReference type="PROSITE" id="PS50262"/>
    </source>
</evidence>
<comment type="caution">
    <text evidence="7">The sequence shown here is derived from an EMBL/GenBank/DDBJ whole genome shotgun (WGS) entry which is preliminary data.</text>
</comment>
<dbReference type="Gene3D" id="1.20.1070.10">
    <property type="entry name" value="Rhodopsin 7-helix transmembrane proteins"/>
    <property type="match status" value="1"/>
</dbReference>
<evidence type="ECO:0000313" key="8">
    <source>
        <dbReference type="Proteomes" id="UP001519460"/>
    </source>
</evidence>
<dbReference type="Pfam" id="PF00001">
    <property type="entry name" value="7tm_1"/>
    <property type="match status" value="1"/>
</dbReference>
<dbReference type="SUPFAM" id="SSF81321">
    <property type="entry name" value="Family A G protein-coupled receptor-like"/>
    <property type="match status" value="1"/>
</dbReference>
<feature type="transmembrane region" description="Helical" evidence="5">
    <location>
        <begin position="79"/>
        <end position="103"/>
    </location>
</feature>
<keyword evidence="4 5" id="KW-0472">Membrane</keyword>
<feature type="transmembrane region" description="Helical" evidence="5">
    <location>
        <begin position="219"/>
        <end position="246"/>
    </location>
</feature>
<dbReference type="Proteomes" id="UP001519460">
    <property type="component" value="Unassembled WGS sequence"/>
</dbReference>
<feature type="non-terminal residue" evidence="7">
    <location>
        <position position="382"/>
    </location>
</feature>
<feature type="transmembrane region" description="Helical" evidence="5">
    <location>
        <begin position="123"/>
        <end position="148"/>
    </location>
</feature>
<dbReference type="AlphaFoldDB" id="A0ABD0L3C6"/>
<evidence type="ECO:0000256" key="3">
    <source>
        <dbReference type="ARBA" id="ARBA00022989"/>
    </source>
</evidence>
<feature type="domain" description="G-protein coupled receptors family 1 profile" evidence="6">
    <location>
        <begin position="59"/>
        <end position="328"/>
    </location>
</feature>
<feature type="non-terminal residue" evidence="7">
    <location>
        <position position="1"/>
    </location>
</feature>
<dbReference type="PROSITE" id="PS50262">
    <property type="entry name" value="G_PROTEIN_RECEP_F1_2"/>
    <property type="match status" value="1"/>
</dbReference>
<dbReference type="PANTHER" id="PTHR46641:SF2">
    <property type="entry name" value="FMRFAMIDE RECEPTOR"/>
    <property type="match status" value="1"/>
</dbReference>
<proteinExistence type="predicted"/>
<evidence type="ECO:0000256" key="1">
    <source>
        <dbReference type="ARBA" id="ARBA00004370"/>
    </source>
</evidence>
<dbReference type="PRINTS" id="PR00237">
    <property type="entry name" value="GPCRRHODOPSN"/>
</dbReference>
<feature type="transmembrane region" description="Helical" evidence="5">
    <location>
        <begin position="267"/>
        <end position="287"/>
    </location>
</feature>
<evidence type="ECO:0000256" key="5">
    <source>
        <dbReference type="SAM" id="Phobius"/>
    </source>
</evidence>
<dbReference type="CDD" id="cd14978">
    <property type="entry name" value="7tmA_FMRFamide_R-like"/>
    <property type="match status" value="1"/>
</dbReference>
<dbReference type="InterPro" id="IPR017452">
    <property type="entry name" value="GPCR_Rhodpsn_7TM"/>
</dbReference>
<keyword evidence="3 5" id="KW-1133">Transmembrane helix</keyword>
<feature type="transmembrane region" description="Helical" evidence="5">
    <location>
        <begin position="42"/>
        <end position="67"/>
    </location>
</feature>
<evidence type="ECO:0000256" key="2">
    <source>
        <dbReference type="ARBA" id="ARBA00022692"/>
    </source>
</evidence>
<evidence type="ECO:0000256" key="4">
    <source>
        <dbReference type="ARBA" id="ARBA00023136"/>
    </source>
</evidence>
<dbReference type="GO" id="GO:0016020">
    <property type="term" value="C:membrane"/>
    <property type="evidence" value="ECO:0007669"/>
    <property type="project" value="UniProtKB-SubCell"/>
</dbReference>
<feature type="transmembrane region" description="Helical" evidence="5">
    <location>
        <begin position="168"/>
        <end position="185"/>
    </location>
</feature>
<evidence type="ECO:0000313" key="7">
    <source>
        <dbReference type="EMBL" id="KAK7493771.1"/>
    </source>
</evidence>